<feature type="non-terminal residue" evidence="1">
    <location>
        <position position="61"/>
    </location>
</feature>
<evidence type="ECO:0008006" key="3">
    <source>
        <dbReference type="Google" id="ProtNLM"/>
    </source>
</evidence>
<dbReference type="OrthoDB" id="6766291at2759"/>
<name>A0A6L2PHG0_COPFO</name>
<sequence>MIFLQDGASPHHARETKNILHATFPGRLIGREGSIPRQLRSPVSTCLDFLLWRLVKNYVQK</sequence>
<dbReference type="InterPro" id="IPR036397">
    <property type="entry name" value="RNaseH_sf"/>
</dbReference>
<dbReference type="AlphaFoldDB" id="A0A6L2PHG0"/>
<dbReference type="Gene3D" id="3.30.420.10">
    <property type="entry name" value="Ribonuclease H-like superfamily/Ribonuclease H"/>
    <property type="match status" value="1"/>
</dbReference>
<evidence type="ECO:0000313" key="1">
    <source>
        <dbReference type="EMBL" id="GFG32003.1"/>
    </source>
</evidence>
<organism evidence="1 2">
    <name type="scientific">Coptotermes formosanus</name>
    <name type="common">Formosan subterranean termite</name>
    <dbReference type="NCBI Taxonomy" id="36987"/>
    <lineage>
        <taxon>Eukaryota</taxon>
        <taxon>Metazoa</taxon>
        <taxon>Ecdysozoa</taxon>
        <taxon>Arthropoda</taxon>
        <taxon>Hexapoda</taxon>
        <taxon>Insecta</taxon>
        <taxon>Pterygota</taxon>
        <taxon>Neoptera</taxon>
        <taxon>Polyneoptera</taxon>
        <taxon>Dictyoptera</taxon>
        <taxon>Blattodea</taxon>
        <taxon>Blattoidea</taxon>
        <taxon>Termitoidae</taxon>
        <taxon>Rhinotermitidae</taxon>
        <taxon>Coptotermes</taxon>
    </lineage>
</organism>
<proteinExistence type="predicted"/>
<gene>
    <name evidence="1" type="ORF">Cfor_08523</name>
</gene>
<dbReference type="EMBL" id="BLKM01011093">
    <property type="protein sequence ID" value="GFG32003.1"/>
    <property type="molecule type" value="Genomic_DNA"/>
</dbReference>
<keyword evidence="2" id="KW-1185">Reference proteome</keyword>
<accession>A0A6L2PHG0</accession>
<protein>
    <recommendedName>
        <fullName evidence="3">Tc1-like transposase DDE domain-containing protein</fullName>
    </recommendedName>
</protein>
<dbReference type="Proteomes" id="UP000502823">
    <property type="component" value="Unassembled WGS sequence"/>
</dbReference>
<comment type="caution">
    <text evidence="1">The sequence shown here is derived from an EMBL/GenBank/DDBJ whole genome shotgun (WGS) entry which is preliminary data.</text>
</comment>
<evidence type="ECO:0000313" key="2">
    <source>
        <dbReference type="Proteomes" id="UP000502823"/>
    </source>
</evidence>
<dbReference type="GO" id="GO:0003676">
    <property type="term" value="F:nucleic acid binding"/>
    <property type="evidence" value="ECO:0007669"/>
    <property type="project" value="InterPro"/>
</dbReference>
<dbReference type="InParanoid" id="A0A6L2PHG0"/>
<reference evidence="2" key="1">
    <citation type="submission" date="2020-01" db="EMBL/GenBank/DDBJ databases">
        <title>Draft genome sequence of the Termite Coptotermes fromosanus.</title>
        <authorList>
            <person name="Itakura S."/>
            <person name="Yosikawa Y."/>
            <person name="Umezawa K."/>
        </authorList>
    </citation>
    <scope>NUCLEOTIDE SEQUENCE [LARGE SCALE GENOMIC DNA]</scope>
</reference>